<protein>
    <submittedName>
        <fullName evidence="1">Uncharacterized protein</fullName>
    </submittedName>
</protein>
<gene>
    <name evidence="1" type="ORF">REB14_14275</name>
</gene>
<keyword evidence="2" id="KW-1185">Reference proteome</keyword>
<name>A0ABU1E6F6_9FLAO</name>
<proteinExistence type="predicted"/>
<dbReference type="RefSeq" id="WP_309522493.1">
    <property type="nucleotide sequence ID" value="NZ_JAVIXS010000014.1"/>
</dbReference>
<accession>A0ABU1E6F6</accession>
<sequence>MALTNLNNTHLTAEQLTAAQTALTSLEAALAIITVNLTPEDRQKYGSINEQNKLLVNKVSDYRKNQPALSASEIDWEEFDRDLTSRQNYESFITRLESLITRLKSAKTLHDYDNYQAALTDYAYTAYKAGTASPGFEVKQNDLKQFFAKSSSPKTDETLPKENK</sequence>
<evidence type="ECO:0000313" key="2">
    <source>
        <dbReference type="Proteomes" id="UP001260959"/>
    </source>
</evidence>
<comment type="caution">
    <text evidence="1">The sequence shown here is derived from an EMBL/GenBank/DDBJ whole genome shotgun (WGS) entry which is preliminary data.</text>
</comment>
<evidence type="ECO:0000313" key="1">
    <source>
        <dbReference type="EMBL" id="MDR4953343.1"/>
    </source>
</evidence>
<dbReference type="EMBL" id="JAVIXS010000014">
    <property type="protein sequence ID" value="MDR4953343.1"/>
    <property type="molecule type" value="Genomic_DNA"/>
</dbReference>
<reference evidence="1 2" key="1">
    <citation type="submission" date="2023-08" db="EMBL/GenBank/DDBJ databases">
        <authorList>
            <person name="Maltman C."/>
        </authorList>
    </citation>
    <scope>NUCLEOTIDE SEQUENCE [LARGE SCALE GENOMIC DNA]</scope>
    <source>
        <strain evidence="1 2">ES2</strain>
    </source>
</reference>
<organism evidence="1 2">
    <name type="scientific">Chryseobacterium metallicongregator</name>
    <dbReference type="NCBI Taxonomy" id="3073042"/>
    <lineage>
        <taxon>Bacteria</taxon>
        <taxon>Pseudomonadati</taxon>
        <taxon>Bacteroidota</taxon>
        <taxon>Flavobacteriia</taxon>
        <taxon>Flavobacteriales</taxon>
        <taxon>Weeksellaceae</taxon>
        <taxon>Chryseobacterium group</taxon>
        <taxon>Chryseobacterium</taxon>
    </lineage>
</organism>
<dbReference type="Proteomes" id="UP001260959">
    <property type="component" value="Unassembled WGS sequence"/>
</dbReference>